<feature type="transmembrane region" description="Helical" evidence="1">
    <location>
        <begin position="107"/>
        <end position="123"/>
    </location>
</feature>
<reference evidence="3" key="1">
    <citation type="submission" date="2010-05" db="EMBL/GenBank/DDBJ databases">
        <title>Complete sequence of Methylotenera sp. 301.</title>
        <authorList>
            <person name="Lucas S."/>
            <person name="Copeland A."/>
            <person name="Lapidus A."/>
            <person name="Cheng J.-F."/>
            <person name="Bruce D."/>
            <person name="Goodwin L."/>
            <person name="Pitluck S."/>
            <person name="Clum A."/>
            <person name="Land M."/>
            <person name="Hauser L."/>
            <person name="Kyrpides N."/>
            <person name="Ivanova N."/>
            <person name="Chistoservova L."/>
            <person name="Kalyuzhnaya M."/>
            <person name="Woyke T."/>
        </authorList>
    </citation>
    <scope>NUCLEOTIDE SEQUENCE [LARGE SCALE GENOMIC DNA]</scope>
    <source>
        <strain evidence="3">301</strain>
    </source>
</reference>
<feature type="transmembrane region" description="Helical" evidence="1">
    <location>
        <begin position="186"/>
        <end position="203"/>
    </location>
</feature>
<sequence>MNVHKLFRVFSVNLTTYYSIGTFLLTLIVFEASFGGGGRLIDIGWFSPRMYLFLCGISYFLYGYAKFKIKPRYEFLMMIMSFTGLTALSLLVAIGNEIPLHAIVSDLKPMAYFFSLLFFTVAIRDINQIKLVIKLIKAAALLLSILFLLIIVVWKTDFVSTEQVVAWFNPQHDPQREFIFRGDTTFFFKAVVCVGTGVFFSMNEKNNFVRLSYMTIFLLTIASTMTRGLWLSVFIVLAGYSYFNITNKIYAVLSALALIILGVLGVIIISNILPSAHDSNAIRIHDLSMFLSLFDLKGVLLGKGFGADVLGRSQIEITYVNILYKQGLLGIFFWLTPLCYICMQARKLNECNLALAMPFILSVMMVYLVSLTNPFLTNPVGMTIVLIAMVVINLLININNGLQPKVELELYTDENKLSHI</sequence>
<dbReference type="HOGENOM" id="CLU_653478_0_0_4"/>
<dbReference type="OrthoDB" id="642680at2"/>
<name>D7DHT6_METV0</name>
<evidence type="ECO:0000313" key="3">
    <source>
        <dbReference type="Proteomes" id="UP000000383"/>
    </source>
</evidence>
<dbReference type="KEGG" id="meh:M301_1237"/>
<dbReference type="AlphaFoldDB" id="D7DHT6"/>
<keyword evidence="1" id="KW-1133">Transmembrane helix</keyword>
<feature type="transmembrane region" description="Helical" evidence="1">
    <location>
        <begin position="12"/>
        <end position="34"/>
    </location>
</feature>
<evidence type="ECO:0000256" key="1">
    <source>
        <dbReference type="SAM" id="Phobius"/>
    </source>
</evidence>
<feature type="transmembrane region" description="Helical" evidence="1">
    <location>
        <begin position="353"/>
        <end position="370"/>
    </location>
</feature>
<feature type="transmembrane region" description="Helical" evidence="1">
    <location>
        <begin position="135"/>
        <end position="154"/>
    </location>
</feature>
<organism evidence="2 3">
    <name type="scientific">Methylotenera versatilis (strain 301)</name>
    <dbReference type="NCBI Taxonomy" id="666681"/>
    <lineage>
        <taxon>Bacteria</taxon>
        <taxon>Pseudomonadati</taxon>
        <taxon>Pseudomonadota</taxon>
        <taxon>Betaproteobacteria</taxon>
        <taxon>Nitrosomonadales</taxon>
        <taxon>Methylophilaceae</taxon>
        <taxon>Methylotenera</taxon>
    </lineage>
</organism>
<evidence type="ECO:0008006" key="4">
    <source>
        <dbReference type="Google" id="ProtNLM"/>
    </source>
</evidence>
<feature type="transmembrane region" description="Helical" evidence="1">
    <location>
        <begin position="46"/>
        <end position="63"/>
    </location>
</feature>
<gene>
    <name evidence="2" type="ordered locus">M301_1237</name>
</gene>
<accession>D7DHT6</accession>
<feature type="transmembrane region" description="Helical" evidence="1">
    <location>
        <begin position="75"/>
        <end position="95"/>
    </location>
</feature>
<dbReference type="Proteomes" id="UP000000383">
    <property type="component" value="Chromosome"/>
</dbReference>
<keyword evidence="1" id="KW-0472">Membrane</keyword>
<proteinExistence type="predicted"/>
<evidence type="ECO:0000313" key="2">
    <source>
        <dbReference type="EMBL" id="ADI29621.1"/>
    </source>
</evidence>
<protein>
    <recommendedName>
        <fullName evidence="4">O-antigen polymerase</fullName>
    </recommendedName>
</protein>
<dbReference type="STRING" id="666681.M301_1237"/>
<feature type="transmembrane region" description="Helical" evidence="1">
    <location>
        <begin position="249"/>
        <end position="272"/>
    </location>
</feature>
<dbReference type="RefSeq" id="WP_013147936.1">
    <property type="nucleotide sequence ID" value="NC_014207.1"/>
</dbReference>
<feature type="transmembrane region" description="Helical" evidence="1">
    <location>
        <begin position="376"/>
        <end position="396"/>
    </location>
</feature>
<keyword evidence="3" id="KW-1185">Reference proteome</keyword>
<feature type="transmembrane region" description="Helical" evidence="1">
    <location>
        <begin position="215"/>
        <end position="243"/>
    </location>
</feature>
<reference evidence="2 3" key="2">
    <citation type="journal article" date="2011" name="J. Bacteriol.">
        <title>Genomes of three methylotrophs from a single niche uncover genetic and metabolic divergence of Methylophilaceae.</title>
        <authorList>
            <person name="Lapidus A."/>
            <person name="Clum A."/>
            <person name="Labutti K."/>
            <person name="Kaluzhnaya M.G."/>
            <person name="Lim S."/>
            <person name="Beck D.A."/>
            <person name="Glavina Del Rio T."/>
            <person name="Nolan M."/>
            <person name="Mavromatis K."/>
            <person name="Huntemann M."/>
            <person name="Lucas S."/>
            <person name="Lidstrom M.E."/>
            <person name="Ivanova N."/>
            <person name="Chistoserdova L."/>
        </authorList>
    </citation>
    <scope>NUCLEOTIDE SEQUENCE [LARGE SCALE GENOMIC DNA]</scope>
    <source>
        <strain evidence="2 3">301</strain>
    </source>
</reference>
<keyword evidence="1" id="KW-0812">Transmembrane</keyword>
<dbReference type="EMBL" id="CP002056">
    <property type="protein sequence ID" value="ADI29621.1"/>
    <property type="molecule type" value="Genomic_DNA"/>
</dbReference>
<dbReference type="eggNOG" id="ENOG50334T5">
    <property type="taxonomic scope" value="Bacteria"/>
</dbReference>